<dbReference type="EMBL" id="CP113088">
    <property type="protein sequence ID" value="WAC02129.1"/>
    <property type="molecule type" value="Genomic_DNA"/>
</dbReference>
<evidence type="ECO:0000313" key="2">
    <source>
        <dbReference type="EMBL" id="WAC02129.1"/>
    </source>
</evidence>
<proteinExistence type="predicted"/>
<keyword evidence="1" id="KW-0732">Signal</keyword>
<accession>A0A9E8MXK3</accession>
<name>A0A9E8MXK3_9FLAO</name>
<dbReference type="Proteomes" id="UP001164705">
    <property type="component" value="Chromosome"/>
</dbReference>
<gene>
    <name evidence="2" type="ORF">N7U66_20525</name>
</gene>
<reference evidence="2" key="1">
    <citation type="submission" date="2022-11" db="EMBL/GenBank/DDBJ databases">
        <title>Lacinutrix neustonica HL-RS19T sp. nov., isolated from the surface microlayer sample of brackish Lake Shihwa.</title>
        <authorList>
            <person name="Choi J.Y."/>
            <person name="Hwang C.Y."/>
        </authorList>
    </citation>
    <scope>NUCLEOTIDE SEQUENCE</scope>
    <source>
        <strain evidence="2">HL-RS19</strain>
    </source>
</reference>
<organism evidence="2 3">
    <name type="scientific">Lacinutrix neustonica</name>
    <dbReference type="NCBI Taxonomy" id="2980107"/>
    <lineage>
        <taxon>Bacteria</taxon>
        <taxon>Pseudomonadati</taxon>
        <taxon>Bacteroidota</taxon>
        <taxon>Flavobacteriia</taxon>
        <taxon>Flavobacteriales</taxon>
        <taxon>Flavobacteriaceae</taxon>
        <taxon>Lacinutrix</taxon>
    </lineage>
</organism>
<dbReference type="RefSeq" id="WP_267676726.1">
    <property type="nucleotide sequence ID" value="NZ_CP113088.1"/>
</dbReference>
<dbReference type="AlphaFoldDB" id="A0A9E8MXK3"/>
<protein>
    <recommendedName>
        <fullName evidence="4">Outer membrane protein beta-barrel domain-containing protein</fullName>
    </recommendedName>
</protein>
<keyword evidence="3" id="KW-1185">Reference proteome</keyword>
<evidence type="ECO:0000256" key="1">
    <source>
        <dbReference type="SAM" id="SignalP"/>
    </source>
</evidence>
<evidence type="ECO:0008006" key="4">
    <source>
        <dbReference type="Google" id="ProtNLM"/>
    </source>
</evidence>
<sequence>MKLNHISLFCVFIITLFSPIKAQDIEVFADFEAGIPLSSSLKNFHEELANQVDFENFETKDNFNYNYGFTFGLRINRKASIFFSNKVSGAKSSVADYSGFVRITNEIIGYTFGLEYEIPLMESEKKNLNLGLKGLVTSSNLNLTSASRILSAPQSESLEFKSLDFGGAVGINYEYSIGFITLRAHLDLNVYIGGKLTLKDDDSGGFLIDQSGNKVTTSWTGLTGGIGLIVPLYK</sequence>
<feature type="chain" id="PRO_5038606186" description="Outer membrane protein beta-barrel domain-containing protein" evidence="1">
    <location>
        <begin position="23"/>
        <end position="234"/>
    </location>
</feature>
<evidence type="ECO:0000313" key="3">
    <source>
        <dbReference type="Proteomes" id="UP001164705"/>
    </source>
</evidence>
<feature type="signal peptide" evidence="1">
    <location>
        <begin position="1"/>
        <end position="22"/>
    </location>
</feature>
<dbReference type="KEGG" id="lnu:N7U66_20525"/>